<dbReference type="RefSeq" id="WP_095064644.1">
    <property type="nucleotide sequence ID" value="NZ_LT906470.1"/>
</dbReference>
<dbReference type="Proteomes" id="UP000214973">
    <property type="component" value="Chromosome 1"/>
</dbReference>
<dbReference type="AlphaFoldDB" id="A0A239Y1F5"/>
<evidence type="ECO:0000313" key="3">
    <source>
        <dbReference type="Proteomes" id="UP000214973"/>
    </source>
</evidence>
<feature type="domain" description="Glycosyl transferase family 1" evidence="1">
    <location>
        <begin position="200"/>
        <end position="367"/>
    </location>
</feature>
<proteinExistence type="predicted"/>
<gene>
    <name evidence="2" type="primary">tagE_1</name>
    <name evidence="2" type="ORF">SAMEA44547418_00020</name>
</gene>
<reference evidence="2 3" key="1">
    <citation type="submission" date="2017-06" db="EMBL/GenBank/DDBJ databases">
        <authorList>
            <consortium name="Pathogen Informatics"/>
        </authorList>
    </citation>
    <scope>NUCLEOTIDE SEQUENCE [LARGE SCALE GENOMIC DNA]</scope>
    <source>
        <strain evidence="2 3">NCTC12018</strain>
    </source>
</reference>
<keyword evidence="3" id="KW-1185">Reference proteome</keyword>
<dbReference type="SUPFAM" id="SSF53756">
    <property type="entry name" value="UDP-Glycosyltransferase/glycogen phosphorylase"/>
    <property type="match status" value="1"/>
</dbReference>
<dbReference type="Gene3D" id="3.40.50.2000">
    <property type="entry name" value="Glycogen Phosphorylase B"/>
    <property type="match status" value="2"/>
</dbReference>
<sequence length="390" mass="44290">MRILLANLTKMVGDTGGLAKVTAAFANEMHHRGHEVSLVYSDVKKGQFYYPIDMAVRTYDLCHYEGQSIKIPLWYKLKRELLRSVDTRKARGVNNEFTSNYLLDNLRSVLERTKPDVIVSFQPAASKALLLDLGVTTPVITMSHGDPEDYFHIYPIEEISAVEKSTINQVLLPSFGDHIKNHIPDARIVVIGNAISQYDEQADLRSDKNRYKILFVARLDKNHKRPHLLLEAFAPLAKRYPDWDVEIWGQEDRKIYKKELDRIVAREGLQERIRFMGTTKDIPGVLKQGDLFVFPSAYEGFGLSLGEAMSMGLPAIGYKSCSAVNELIIDGMNGILCDDGVAPLTMALDRLMGDRELRIRMGMQARESMKQYAPELIWDQWESLLLNIGK</sequence>
<dbReference type="EC" id="2.4.1.52" evidence="2"/>
<dbReference type="KEGG" id="vrm:44547418_00020"/>
<keyword evidence="2" id="KW-0328">Glycosyltransferase</keyword>
<evidence type="ECO:0000259" key="1">
    <source>
        <dbReference type="Pfam" id="PF00534"/>
    </source>
</evidence>
<dbReference type="GO" id="GO:0047265">
    <property type="term" value="F:poly(glycerol-phosphate) alpha-glucosyltransferase activity"/>
    <property type="evidence" value="ECO:0007669"/>
    <property type="project" value="UniProtKB-EC"/>
</dbReference>
<dbReference type="EMBL" id="LT906470">
    <property type="protein sequence ID" value="SNV52173.1"/>
    <property type="molecule type" value="Genomic_DNA"/>
</dbReference>
<protein>
    <submittedName>
        <fullName evidence="2">Probable poly(Glycerol-phosphate) alpha-glucosyltransferase</fullName>
        <ecNumber evidence="2">2.4.1.52</ecNumber>
    </submittedName>
</protein>
<dbReference type="Pfam" id="PF00534">
    <property type="entry name" value="Glycos_transf_1"/>
    <property type="match status" value="1"/>
</dbReference>
<dbReference type="PANTHER" id="PTHR12526:SF630">
    <property type="entry name" value="GLYCOSYLTRANSFERASE"/>
    <property type="match status" value="1"/>
</dbReference>
<accession>A0A239Y1F5</accession>
<name>A0A239Y1F5_9FIRM</name>
<evidence type="ECO:0000313" key="2">
    <source>
        <dbReference type="EMBL" id="SNV52173.1"/>
    </source>
</evidence>
<keyword evidence="2" id="KW-0808">Transferase</keyword>
<organism evidence="2 3">
    <name type="scientific">Veillonella rodentium</name>
    <dbReference type="NCBI Taxonomy" id="248315"/>
    <lineage>
        <taxon>Bacteria</taxon>
        <taxon>Bacillati</taxon>
        <taxon>Bacillota</taxon>
        <taxon>Negativicutes</taxon>
        <taxon>Veillonellales</taxon>
        <taxon>Veillonellaceae</taxon>
        <taxon>Veillonella</taxon>
    </lineage>
</organism>
<dbReference type="InterPro" id="IPR001296">
    <property type="entry name" value="Glyco_trans_1"/>
</dbReference>
<dbReference type="PANTHER" id="PTHR12526">
    <property type="entry name" value="GLYCOSYLTRANSFERASE"/>
    <property type="match status" value="1"/>
</dbReference>